<dbReference type="HOGENOM" id="CLU_1376570_0_0_10"/>
<dbReference type="eggNOG" id="ENOG5032S7T">
    <property type="taxonomic scope" value="Bacteria"/>
</dbReference>
<dbReference type="Proteomes" id="UP000002945">
    <property type="component" value="Unassembled WGS sequence"/>
</dbReference>
<gene>
    <name evidence="1" type="ORF">KAOT1_11732</name>
</gene>
<dbReference type="AlphaFoldDB" id="A9DIE1"/>
<protein>
    <submittedName>
        <fullName evidence="1">Uncharacterized protein</fullName>
    </submittedName>
</protein>
<reference evidence="1 2" key="1">
    <citation type="journal article" date="2011" name="J. Bacteriol.">
        <title>Genome sequence of the algicidal bacterium Kordia algicida OT-1.</title>
        <authorList>
            <person name="Lee H.S."/>
            <person name="Kang S.G."/>
            <person name="Kwon K.K."/>
            <person name="Lee J.H."/>
            <person name="Kim S.J."/>
        </authorList>
    </citation>
    <scope>NUCLEOTIDE SEQUENCE [LARGE SCALE GENOMIC DNA]</scope>
    <source>
        <strain evidence="1 2">OT-1</strain>
    </source>
</reference>
<evidence type="ECO:0000313" key="1">
    <source>
        <dbReference type="EMBL" id="EDP97882.1"/>
    </source>
</evidence>
<name>A9DIE1_9FLAO</name>
<proteinExistence type="predicted"/>
<dbReference type="STRING" id="391587.KAOT1_11732"/>
<sequence>MREIDEIKDAEYDKIVEEINAIYQQEVLLPIKPAFINFFKKIQNFEDGYRTDIPSKKIEIVSIFYYAPSTLSFIFAMSDLEYYKQNNDISRPELHTESYGDYDVEELVMRILKKHNIEHEDLDYYDVWEDQFTLNHDFLLACWQEAKTITNSKLYGFLFASDFAGGTTNLDNGDSFFGMDNTVEKYLTDKGIHIKKDL</sequence>
<accession>A9DIE1</accession>
<keyword evidence="2" id="KW-1185">Reference proteome</keyword>
<comment type="caution">
    <text evidence="1">The sequence shown here is derived from an EMBL/GenBank/DDBJ whole genome shotgun (WGS) entry which is preliminary data.</text>
</comment>
<evidence type="ECO:0000313" key="2">
    <source>
        <dbReference type="Proteomes" id="UP000002945"/>
    </source>
</evidence>
<dbReference type="RefSeq" id="WP_007094896.1">
    <property type="nucleotide sequence ID" value="NZ_CP142125.1"/>
</dbReference>
<dbReference type="EMBL" id="ABIB01000001">
    <property type="protein sequence ID" value="EDP97882.1"/>
    <property type="molecule type" value="Genomic_DNA"/>
</dbReference>
<dbReference type="OrthoDB" id="1242456at2"/>
<organism evidence="1 2">
    <name type="scientific">Kordia algicida OT-1</name>
    <dbReference type="NCBI Taxonomy" id="391587"/>
    <lineage>
        <taxon>Bacteria</taxon>
        <taxon>Pseudomonadati</taxon>
        <taxon>Bacteroidota</taxon>
        <taxon>Flavobacteriia</taxon>
        <taxon>Flavobacteriales</taxon>
        <taxon>Flavobacteriaceae</taxon>
        <taxon>Kordia</taxon>
    </lineage>
</organism>